<reference evidence="2" key="1">
    <citation type="submission" date="2022-08" db="EMBL/GenBank/DDBJ databases">
        <title>Draft genome sequencing of Roseisolibacter agri AW1220.</title>
        <authorList>
            <person name="Tobiishi Y."/>
            <person name="Tonouchi A."/>
        </authorList>
    </citation>
    <scope>NUCLEOTIDE SEQUENCE</scope>
    <source>
        <strain evidence="2">AW1220</strain>
    </source>
</reference>
<dbReference type="InterPro" id="IPR050426">
    <property type="entry name" value="Glycosyltransferase_28"/>
</dbReference>
<proteinExistence type="predicted"/>
<dbReference type="CDD" id="cd03784">
    <property type="entry name" value="GT1_Gtf-like"/>
    <property type="match status" value="1"/>
</dbReference>
<dbReference type="Pfam" id="PF06722">
    <property type="entry name" value="EryCIII-like_C"/>
    <property type="match status" value="1"/>
</dbReference>
<keyword evidence="3" id="KW-1185">Reference proteome</keyword>
<dbReference type="GO" id="GO:0016758">
    <property type="term" value="F:hexosyltransferase activity"/>
    <property type="evidence" value="ECO:0007669"/>
    <property type="project" value="UniProtKB-ARBA"/>
</dbReference>
<dbReference type="SUPFAM" id="SSF53756">
    <property type="entry name" value="UDP-Glycosyltransferase/glycogen phosphorylase"/>
    <property type="match status" value="1"/>
</dbReference>
<feature type="domain" description="Erythromycin biosynthesis protein CIII-like C-terminal" evidence="1">
    <location>
        <begin position="308"/>
        <end position="403"/>
    </location>
</feature>
<dbReference type="PANTHER" id="PTHR48050:SF13">
    <property type="entry name" value="STEROL 3-BETA-GLUCOSYLTRANSFERASE UGT80A2"/>
    <property type="match status" value="1"/>
</dbReference>
<dbReference type="RefSeq" id="WP_284348854.1">
    <property type="nucleotide sequence ID" value="NZ_BRXS01000001.1"/>
</dbReference>
<sequence length="432" mass="45308">MARIVLNTWGSHGDVDPALALARGLRARGHAPVLAAPAFYRDVAAAAGIASHAVGPEFDPTDTALVRRIMDRRRGSEVLLRELLLPAVEGAFAELDAAADGADLLVSHPATFAAPVVAESRRLRWASTVLAPLSFWSAHDVPVLPPAPWLKQLEALGPWVGRAIIGASRLATRGWTAPLDRLRARLGLPRGAHPFFEGQHAPALVLALFSRVLGAPQPDWPAHVVVTGQLLYDAAHGTALSPALEAFLDAGPPPVVFTLGTSAVLASGDFFPESLAAARRAGLRAVLMVGRERLAEFASANADDAIAIAAAPHSQLFPRAAAVVQQCGIGTLGQGLRAGRPMLAVPFAHDQPDNAYRVTRLGVARTVHPWRYRAARVATALRALLDDPGYAARAAQVAAQVRTEDGVATACDAIEALLRGEEPPAARAGGAP</sequence>
<dbReference type="PANTHER" id="PTHR48050">
    <property type="entry name" value="STEROL 3-BETA-GLUCOSYLTRANSFERASE"/>
    <property type="match status" value="1"/>
</dbReference>
<dbReference type="GO" id="GO:0008194">
    <property type="term" value="F:UDP-glycosyltransferase activity"/>
    <property type="evidence" value="ECO:0007669"/>
    <property type="project" value="InterPro"/>
</dbReference>
<name>A0AA37QDP8_9BACT</name>
<evidence type="ECO:0000313" key="2">
    <source>
        <dbReference type="EMBL" id="GLC24405.1"/>
    </source>
</evidence>
<dbReference type="Proteomes" id="UP001161325">
    <property type="component" value="Unassembled WGS sequence"/>
</dbReference>
<dbReference type="Gene3D" id="3.40.50.2000">
    <property type="entry name" value="Glycogen Phosphorylase B"/>
    <property type="match status" value="2"/>
</dbReference>
<dbReference type="InterPro" id="IPR002213">
    <property type="entry name" value="UDP_glucos_trans"/>
</dbReference>
<dbReference type="GO" id="GO:0017000">
    <property type="term" value="P:antibiotic biosynthetic process"/>
    <property type="evidence" value="ECO:0007669"/>
    <property type="project" value="UniProtKB-ARBA"/>
</dbReference>
<protein>
    <submittedName>
        <fullName evidence="2">Glucosyltransferase</fullName>
    </submittedName>
</protein>
<accession>A0AA37QDP8</accession>
<dbReference type="EMBL" id="BRXS01000001">
    <property type="protein sequence ID" value="GLC24405.1"/>
    <property type="molecule type" value="Genomic_DNA"/>
</dbReference>
<comment type="caution">
    <text evidence="2">The sequence shown here is derived from an EMBL/GenBank/DDBJ whole genome shotgun (WGS) entry which is preliminary data.</text>
</comment>
<evidence type="ECO:0000313" key="3">
    <source>
        <dbReference type="Proteomes" id="UP001161325"/>
    </source>
</evidence>
<organism evidence="2 3">
    <name type="scientific">Roseisolibacter agri</name>
    <dbReference type="NCBI Taxonomy" id="2014610"/>
    <lineage>
        <taxon>Bacteria</taxon>
        <taxon>Pseudomonadati</taxon>
        <taxon>Gemmatimonadota</taxon>
        <taxon>Gemmatimonadia</taxon>
        <taxon>Gemmatimonadales</taxon>
        <taxon>Gemmatimonadaceae</taxon>
        <taxon>Roseisolibacter</taxon>
    </lineage>
</organism>
<dbReference type="AlphaFoldDB" id="A0AA37QDP8"/>
<evidence type="ECO:0000259" key="1">
    <source>
        <dbReference type="Pfam" id="PF06722"/>
    </source>
</evidence>
<gene>
    <name evidence="2" type="ORF">rosag_09180</name>
</gene>
<dbReference type="InterPro" id="IPR010610">
    <property type="entry name" value="EryCIII-like_C"/>
</dbReference>